<dbReference type="Gene3D" id="3.40.630.10">
    <property type="entry name" value="Zn peptidases"/>
    <property type="match status" value="2"/>
</dbReference>
<gene>
    <name evidence="7" type="ORF">ASPCAL06347</name>
</gene>
<evidence type="ECO:0000256" key="4">
    <source>
        <dbReference type="ARBA" id="ARBA00022801"/>
    </source>
</evidence>
<dbReference type="SUPFAM" id="SSF53187">
    <property type="entry name" value="Zn-dependent exopeptidases"/>
    <property type="match status" value="1"/>
</dbReference>
<feature type="region of interest" description="Disordered" evidence="6">
    <location>
        <begin position="879"/>
        <end position="991"/>
    </location>
</feature>
<organism evidence="7 8">
    <name type="scientific">Aspergillus calidoustus</name>
    <dbReference type="NCBI Taxonomy" id="454130"/>
    <lineage>
        <taxon>Eukaryota</taxon>
        <taxon>Fungi</taxon>
        <taxon>Dikarya</taxon>
        <taxon>Ascomycota</taxon>
        <taxon>Pezizomycotina</taxon>
        <taxon>Eurotiomycetes</taxon>
        <taxon>Eurotiomycetidae</taxon>
        <taxon>Eurotiales</taxon>
        <taxon>Aspergillaceae</taxon>
        <taxon>Aspergillus</taxon>
        <taxon>Aspergillus subgen. Nidulantes</taxon>
    </lineage>
</organism>
<dbReference type="SMART" id="SM00320">
    <property type="entry name" value="WD40"/>
    <property type="match status" value="6"/>
</dbReference>
<keyword evidence="4" id="KW-0378">Hydrolase</keyword>
<dbReference type="OrthoDB" id="7832001at2759"/>
<dbReference type="InterPro" id="IPR017149">
    <property type="entry name" value="GSH_degradosome_Dug2"/>
</dbReference>
<dbReference type="GO" id="GO:0008233">
    <property type="term" value="F:peptidase activity"/>
    <property type="evidence" value="ECO:0007669"/>
    <property type="project" value="UniProtKB-KW"/>
</dbReference>
<dbReference type="PIRSF" id="PIRSF037237">
    <property type="entry name" value="Peptidase_WD_repeats_DUG2"/>
    <property type="match status" value="1"/>
</dbReference>
<evidence type="ECO:0000256" key="2">
    <source>
        <dbReference type="ARBA" id="ARBA00022670"/>
    </source>
</evidence>
<feature type="compositionally biased region" description="Low complexity" evidence="6">
    <location>
        <begin position="942"/>
        <end position="954"/>
    </location>
</feature>
<keyword evidence="2" id="KW-0645">Protease</keyword>
<feature type="compositionally biased region" description="Pro residues" evidence="6">
    <location>
        <begin position="969"/>
        <end position="984"/>
    </location>
</feature>
<feature type="repeat" description="WD" evidence="5">
    <location>
        <begin position="177"/>
        <end position="218"/>
    </location>
</feature>
<dbReference type="Gene3D" id="3.30.70.360">
    <property type="match status" value="1"/>
</dbReference>
<dbReference type="AlphaFoldDB" id="A0A0U5C8T3"/>
<dbReference type="Pfam" id="PF00400">
    <property type="entry name" value="WD40"/>
    <property type="match status" value="2"/>
</dbReference>
<dbReference type="STRING" id="454130.A0A0U5C8T3"/>
<feature type="region of interest" description="Disordered" evidence="6">
    <location>
        <begin position="79"/>
        <end position="110"/>
    </location>
</feature>
<feature type="region of interest" description="Disordered" evidence="6">
    <location>
        <begin position="270"/>
        <end position="299"/>
    </location>
</feature>
<dbReference type="PANTHER" id="PTHR43270">
    <property type="entry name" value="BETA-ALA-HIS DIPEPTIDASE"/>
    <property type="match status" value="1"/>
</dbReference>
<evidence type="ECO:0000313" key="7">
    <source>
        <dbReference type="EMBL" id="CEL05228.1"/>
    </source>
</evidence>
<dbReference type="PANTHER" id="PTHR43270:SF8">
    <property type="entry name" value="DI- AND TRIPEPTIDASE DUG2-RELATED"/>
    <property type="match status" value="1"/>
</dbReference>
<protein>
    <submittedName>
        <fullName evidence="7">Putative Peptidase family M20/M25/M40 protein</fullName>
    </submittedName>
</protein>
<proteinExistence type="inferred from homology"/>
<feature type="repeat" description="WD" evidence="5">
    <location>
        <begin position="336"/>
        <end position="364"/>
    </location>
</feature>
<evidence type="ECO:0000256" key="6">
    <source>
        <dbReference type="SAM" id="MobiDB-lite"/>
    </source>
</evidence>
<keyword evidence="8" id="KW-1185">Reference proteome</keyword>
<dbReference type="Pfam" id="PF01546">
    <property type="entry name" value="Peptidase_M20"/>
    <property type="match status" value="1"/>
</dbReference>
<dbReference type="EMBL" id="CDMC01000005">
    <property type="protein sequence ID" value="CEL05228.1"/>
    <property type="molecule type" value="Genomic_DNA"/>
</dbReference>
<dbReference type="GO" id="GO:0006751">
    <property type="term" value="P:glutathione catabolic process"/>
    <property type="evidence" value="ECO:0007669"/>
    <property type="project" value="InterPro"/>
</dbReference>
<dbReference type="PROSITE" id="PS50294">
    <property type="entry name" value="WD_REPEATS_REGION"/>
    <property type="match status" value="1"/>
</dbReference>
<dbReference type="Gene3D" id="2.130.10.10">
    <property type="entry name" value="YVTN repeat-like/Quinoprotein amine dehydrogenase"/>
    <property type="match status" value="2"/>
</dbReference>
<feature type="compositionally biased region" description="Basic and acidic residues" evidence="6">
    <location>
        <begin position="275"/>
        <end position="289"/>
    </location>
</feature>
<dbReference type="InterPro" id="IPR036322">
    <property type="entry name" value="WD40_repeat_dom_sf"/>
</dbReference>
<evidence type="ECO:0000313" key="8">
    <source>
        <dbReference type="Proteomes" id="UP000054771"/>
    </source>
</evidence>
<feature type="compositionally biased region" description="Basic and acidic residues" evidence="6">
    <location>
        <begin position="902"/>
        <end position="915"/>
    </location>
</feature>
<dbReference type="InterPro" id="IPR015943">
    <property type="entry name" value="WD40/YVTN_repeat-like_dom_sf"/>
</dbReference>
<dbReference type="InterPro" id="IPR051458">
    <property type="entry name" value="Cyt/Met_Dipeptidase"/>
</dbReference>
<dbReference type="GO" id="GO:0046872">
    <property type="term" value="F:metal ion binding"/>
    <property type="evidence" value="ECO:0007669"/>
    <property type="project" value="UniProtKB-KW"/>
</dbReference>
<reference evidence="8" key="1">
    <citation type="journal article" date="2016" name="Genome Announc.">
        <title>Draft genome sequences of fungus Aspergillus calidoustus.</title>
        <authorList>
            <person name="Horn F."/>
            <person name="Linde J."/>
            <person name="Mattern D.J."/>
            <person name="Walther G."/>
            <person name="Guthke R."/>
            <person name="Scherlach K."/>
            <person name="Martin K."/>
            <person name="Brakhage A.A."/>
            <person name="Petzke L."/>
            <person name="Valiante V."/>
        </authorList>
    </citation>
    <scope>NUCLEOTIDE SEQUENCE [LARGE SCALE GENOMIC DNA]</scope>
    <source>
        <strain evidence="8">SF006504</strain>
    </source>
</reference>
<dbReference type="OMA" id="HATVCVD"/>
<dbReference type="Proteomes" id="UP000054771">
    <property type="component" value="Unassembled WGS sequence"/>
</dbReference>
<dbReference type="PROSITE" id="PS00758">
    <property type="entry name" value="ARGE_DAPE_CPG2_1"/>
    <property type="match status" value="1"/>
</dbReference>
<comment type="similarity">
    <text evidence="1">Belongs to the peptidase M20A family.</text>
</comment>
<keyword evidence="3" id="KW-0479">Metal-binding</keyword>
<dbReference type="GO" id="GO:0006508">
    <property type="term" value="P:proteolysis"/>
    <property type="evidence" value="ECO:0007669"/>
    <property type="project" value="UniProtKB-KW"/>
</dbReference>
<sequence>MTEAQDKGTSAIPRSALAISVRQRPTCFRCPVKYNSLHLVSASIGSFNEPEEKDPDAMSQFASDALLTRLLWEPRRKCSWKHPDRSKGGLAESDSPSDIDEQTKTWESDPRSVTAHLANNDDADHQPSQIECGIGHRVQASRSVLALVVDEDCVFAGLQGGDIVAWSLENYDLVLSVRAHQESVLDLYLSESGDLLFSSGGDSVVNVWSTRTFERLYSIHSHHDVGDLFAVAYSPRLKTVYCGAQNTSIQWCNLSQTGAASTQHSATQLSKRTHRFFDSRGPDGTRAPRSDASAEDGQTLDHGGQVLTFKRDHHNLFSHHGYVYTMLLVRGLLESSPNDEVLLTGAGDGVVKLWRLEQGKPDVAPIQMAKLQNNDSVLSVAVDGSFLYCGLAGGALNIWNLDSHQLVKRITAHTGDLWAVDIIHGMAVCGDSNGIVKKFNSRFEEVGSWTAHEGTMLASAAGKFRDRHIYATGGNDNTVGIWDLTDVTSTELPPINNDEMVSCLAKLVAFKTISASPKFAGECNQGAAFLRRHCIYLGAKTKLLTTGEDTNPIVFARFSATSPNKVDKTLLFYGHYDVVSADANRQKWKTDPYQLTSMDGFLYGRGVSDNKGPILAALYAAADLARQKNLQCDIVFLIEGEEESGSQGFHETVRKHKQQIGPVDWILLANSYWLDDYNPCLTYGQRGVVHANLIVTSDHPDLHSGIDGSSLLDEPLKDLTMLLGTLLGPKGKINLPGFQDLVLPLTDAERERYGAIAEILLKRHPQIKDGEALIDSLMHRWREPSLTIHSVEVPGSSKSTTTTISRKAKASLSIRLVPNQQADDIAAALTLYAQEQFDRLESQNDLTVEITGTSDPWLGDPDNEIFETLAEAITAAWAPDNRSQKQFPPRPVADRTTSPLGSKEDRTTLLRRQDSEDSLASHIDRIIMSTTTSKTTTHKRSSPSMTVPTSSTLTGQSGKRTANSSAASSPPPGVSVPSSTPPPETTREKVGVRPIYIREGGSIPTIRFLEKEFSAPAANLPCGQASDNAHLYNERLRVENLYKSREIFSYVFSRLPEKA</sequence>
<evidence type="ECO:0000256" key="1">
    <source>
        <dbReference type="ARBA" id="ARBA00006247"/>
    </source>
</evidence>
<name>A0A0U5C8T3_ASPCI</name>
<evidence type="ECO:0000256" key="5">
    <source>
        <dbReference type="PROSITE-ProRule" id="PRU00221"/>
    </source>
</evidence>
<dbReference type="InterPro" id="IPR001261">
    <property type="entry name" value="ArgE/DapE_CS"/>
</dbReference>
<dbReference type="SUPFAM" id="SSF50978">
    <property type="entry name" value="WD40 repeat-like"/>
    <property type="match status" value="1"/>
</dbReference>
<feature type="compositionally biased region" description="Basic and acidic residues" evidence="6">
    <location>
        <begin position="101"/>
        <end position="110"/>
    </location>
</feature>
<evidence type="ECO:0000256" key="3">
    <source>
        <dbReference type="ARBA" id="ARBA00022723"/>
    </source>
</evidence>
<accession>A0A0U5C8T3</accession>
<dbReference type="InterPro" id="IPR001680">
    <property type="entry name" value="WD40_rpt"/>
</dbReference>
<dbReference type="PROSITE" id="PS50082">
    <property type="entry name" value="WD_REPEATS_2"/>
    <property type="match status" value="2"/>
</dbReference>
<keyword evidence="5" id="KW-0853">WD repeat</keyword>
<dbReference type="InterPro" id="IPR002933">
    <property type="entry name" value="Peptidase_M20"/>
</dbReference>